<evidence type="ECO:0000256" key="2">
    <source>
        <dbReference type="ARBA" id="ARBA00022679"/>
    </source>
</evidence>
<dbReference type="RefSeq" id="WP_188763500.1">
    <property type="nucleotide sequence ID" value="NZ_BMJM01000010.1"/>
</dbReference>
<accession>A0A917EAA7</accession>
<sequence>MSAAPEPFDRSLRRRRHAAAQSSFATADFLHAAMADEIRERVAAIKRDFTAVLDLGGPAPIWPGATRLALAPRAISIVADAPDVVADEDRLPFADASFDLVVSAAGLASVSDLPGALVQARRVLKPDGLFVAAFVGGMTLHEMRADLIEADIAGTGGAAARLAPMVEAQAAAALLQRAGFALPVADVDRLTVRYSSLFALFDDLTAMGARSPLSSRTPLRRDVLAEAASRFAARAAPDGKTAITVEIIHLAGWAPAPSQQVPLKPGSATNSLAKALGSKI</sequence>
<dbReference type="CDD" id="cd02440">
    <property type="entry name" value="AdoMet_MTases"/>
    <property type="match status" value="1"/>
</dbReference>
<dbReference type="EMBL" id="BMJM01000010">
    <property type="protein sequence ID" value="GGE18753.1"/>
    <property type="molecule type" value="Genomic_DNA"/>
</dbReference>
<name>A0A917EAA7_9SPHN</name>
<dbReference type="PANTHER" id="PTHR13090">
    <property type="entry name" value="ARGININE-HYDROXYLASE NDUFAF5, MITOCHONDRIAL"/>
    <property type="match status" value="1"/>
</dbReference>
<dbReference type="Pfam" id="PF08241">
    <property type="entry name" value="Methyltransf_11"/>
    <property type="match status" value="1"/>
</dbReference>
<reference evidence="4" key="2">
    <citation type="submission" date="2020-09" db="EMBL/GenBank/DDBJ databases">
        <authorList>
            <person name="Sun Q."/>
            <person name="Zhou Y."/>
        </authorList>
    </citation>
    <scope>NUCLEOTIDE SEQUENCE</scope>
    <source>
        <strain evidence="4">CGMCC 1.15519</strain>
    </source>
</reference>
<evidence type="ECO:0000313" key="5">
    <source>
        <dbReference type="Proteomes" id="UP000635071"/>
    </source>
</evidence>
<dbReference type="GO" id="GO:0008757">
    <property type="term" value="F:S-adenosylmethionine-dependent methyltransferase activity"/>
    <property type="evidence" value="ECO:0007669"/>
    <property type="project" value="InterPro"/>
</dbReference>
<reference evidence="4" key="1">
    <citation type="journal article" date="2014" name="Int. J. Syst. Evol. Microbiol.">
        <title>Complete genome sequence of Corynebacterium casei LMG S-19264T (=DSM 44701T), isolated from a smear-ripened cheese.</title>
        <authorList>
            <consortium name="US DOE Joint Genome Institute (JGI-PGF)"/>
            <person name="Walter F."/>
            <person name="Albersmeier A."/>
            <person name="Kalinowski J."/>
            <person name="Ruckert C."/>
        </authorList>
    </citation>
    <scope>NUCLEOTIDE SEQUENCE</scope>
    <source>
        <strain evidence="4">CGMCC 1.15519</strain>
    </source>
</reference>
<gene>
    <name evidence="4" type="ORF">GCM10011529_26500</name>
</gene>
<evidence type="ECO:0000313" key="4">
    <source>
        <dbReference type="EMBL" id="GGE18753.1"/>
    </source>
</evidence>
<organism evidence="4 5">
    <name type="scientific">Sandarakinorhabdus glacialis</name>
    <dbReference type="NCBI Taxonomy" id="1614636"/>
    <lineage>
        <taxon>Bacteria</taxon>
        <taxon>Pseudomonadati</taxon>
        <taxon>Pseudomonadota</taxon>
        <taxon>Alphaproteobacteria</taxon>
        <taxon>Sphingomonadales</taxon>
        <taxon>Sphingosinicellaceae</taxon>
        <taxon>Sandarakinorhabdus</taxon>
    </lineage>
</organism>
<dbReference type="InterPro" id="IPR029063">
    <property type="entry name" value="SAM-dependent_MTases_sf"/>
</dbReference>
<dbReference type="Gene3D" id="3.40.50.150">
    <property type="entry name" value="Vaccinia Virus protein VP39"/>
    <property type="match status" value="1"/>
</dbReference>
<dbReference type="Proteomes" id="UP000635071">
    <property type="component" value="Unassembled WGS sequence"/>
</dbReference>
<dbReference type="AlphaFoldDB" id="A0A917EAA7"/>
<keyword evidence="5" id="KW-1185">Reference proteome</keyword>
<dbReference type="SUPFAM" id="SSF53335">
    <property type="entry name" value="S-adenosyl-L-methionine-dependent methyltransferases"/>
    <property type="match status" value="1"/>
</dbReference>
<comment type="caution">
    <text evidence="4">The sequence shown here is derived from an EMBL/GenBank/DDBJ whole genome shotgun (WGS) entry which is preliminary data.</text>
</comment>
<evidence type="ECO:0000259" key="3">
    <source>
        <dbReference type="Pfam" id="PF08241"/>
    </source>
</evidence>
<proteinExistence type="predicted"/>
<feature type="domain" description="Methyltransferase type 11" evidence="3">
    <location>
        <begin position="84"/>
        <end position="131"/>
    </location>
</feature>
<dbReference type="GO" id="GO:0032259">
    <property type="term" value="P:methylation"/>
    <property type="evidence" value="ECO:0007669"/>
    <property type="project" value="UniProtKB-KW"/>
</dbReference>
<keyword evidence="2" id="KW-0808">Transferase</keyword>
<dbReference type="PANTHER" id="PTHR13090:SF1">
    <property type="entry name" value="ARGININE-HYDROXYLASE NDUFAF5, MITOCHONDRIAL"/>
    <property type="match status" value="1"/>
</dbReference>
<protein>
    <submittedName>
        <fullName evidence="4">SAM-dependent methyltransferase</fullName>
    </submittedName>
</protein>
<dbReference type="InterPro" id="IPR050602">
    <property type="entry name" value="Malonyl-ACP_OMT"/>
</dbReference>
<dbReference type="InterPro" id="IPR013216">
    <property type="entry name" value="Methyltransf_11"/>
</dbReference>
<keyword evidence="1 4" id="KW-0489">Methyltransferase</keyword>
<evidence type="ECO:0000256" key="1">
    <source>
        <dbReference type="ARBA" id="ARBA00022603"/>
    </source>
</evidence>